<dbReference type="GO" id="GO:0005576">
    <property type="term" value="C:extracellular region"/>
    <property type="evidence" value="ECO:0007669"/>
    <property type="project" value="UniProtKB-SubCell"/>
</dbReference>
<reference evidence="16" key="1">
    <citation type="submission" date="2021-10" db="EMBL/GenBank/DDBJ databases">
        <authorList>
            <person name="Piombo E."/>
        </authorList>
    </citation>
    <scope>NUCLEOTIDE SEQUENCE</scope>
</reference>
<evidence type="ECO:0000256" key="4">
    <source>
        <dbReference type="ARBA" id="ARBA00010031"/>
    </source>
</evidence>
<evidence type="ECO:0000256" key="10">
    <source>
        <dbReference type="ARBA" id="ARBA00023136"/>
    </source>
</evidence>
<evidence type="ECO:0000259" key="15">
    <source>
        <dbReference type="Pfam" id="PF05730"/>
    </source>
</evidence>
<dbReference type="PANTHER" id="PTHR15549">
    <property type="entry name" value="PAIRED IMMUNOGLOBULIN-LIKE TYPE 2 RECEPTOR"/>
    <property type="match status" value="1"/>
</dbReference>
<evidence type="ECO:0000256" key="7">
    <source>
        <dbReference type="ARBA" id="ARBA00022692"/>
    </source>
</evidence>
<evidence type="ECO:0000256" key="13">
    <source>
        <dbReference type="SAM" id="MobiDB-lite"/>
    </source>
</evidence>
<keyword evidence="17" id="KW-1185">Reference proteome</keyword>
<keyword evidence="11" id="KW-1015">Disulfide bond</keyword>
<evidence type="ECO:0000256" key="9">
    <source>
        <dbReference type="ARBA" id="ARBA00022989"/>
    </source>
</evidence>
<dbReference type="InterPro" id="IPR051694">
    <property type="entry name" value="Immunoregulatory_rcpt-like"/>
</dbReference>
<evidence type="ECO:0000256" key="14">
    <source>
        <dbReference type="SAM" id="Phobius"/>
    </source>
</evidence>
<proteinExistence type="inferred from homology"/>
<dbReference type="PANTHER" id="PTHR15549:SF26">
    <property type="entry name" value="AXIAL BUDDING PATTERN PROTEIN 2-RELATED"/>
    <property type="match status" value="1"/>
</dbReference>
<keyword evidence="7 14" id="KW-0812">Transmembrane</keyword>
<keyword evidence="10 14" id="KW-0472">Membrane</keyword>
<accession>A0A9N9U470</accession>
<feature type="compositionally biased region" description="Low complexity" evidence="13">
    <location>
        <begin position="96"/>
        <end position="105"/>
    </location>
</feature>
<evidence type="ECO:0000313" key="16">
    <source>
        <dbReference type="EMBL" id="CAG9981177.1"/>
    </source>
</evidence>
<feature type="region of interest" description="Disordered" evidence="13">
    <location>
        <begin position="230"/>
        <end position="290"/>
    </location>
</feature>
<dbReference type="InterPro" id="IPR008427">
    <property type="entry name" value="Extracellular_membr_CFEM_dom"/>
</dbReference>
<feature type="region of interest" description="Disordered" evidence="13">
    <location>
        <begin position="96"/>
        <end position="116"/>
    </location>
</feature>
<name>A0A9N9U470_9HYPO</name>
<evidence type="ECO:0000313" key="17">
    <source>
        <dbReference type="Proteomes" id="UP000754883"/>
    </source>
</evidence>
<gene>
    <name evidence="16" type="ORF">CBYS24578_00008170</name>
</gene>
<protein>
    <recommendedName>
        <fullName evidence="15">CFEM domain-containing protein</fullName>
    </recommendedName>
</protein>
<dbReference type="OrthoDB" id="3065412at2759"/>
<feature type="transmembrane region" description="Helical" evidence="14">
    <location>
        <begin position="122"/>
        <end position="148"/>
    </location>
</feature>
<feature type="domain" description="CFEM" evidence="15">
    <location>
        <begin position="8"/>
        <end position="67"/>
    </location>
</feature>
<dbReference type="Proteomes" id="UP000754883">
    <property type="component" value="Unassembled WGS sequence"/>
</dbReference>
<evidence type="ECO:0000256" key="3">
    <source>
        <dbReference type="ARBA" id="ARBA00004613"/>
    </source>
</evidence>
<evidence type="ECO:0000256" key="6">
    <source>
        <dbReference type="ARBA" id="ARBA00022622"/>
    </source>
</evidence>
<dbReference type="GO" id="GO:0071944">
    <property type="term" value="C:cell periphery"/>
    <property type="evidence" value="ECO:0007669"/>
    <property type="project" value="UniProtKB-ARBA"/>
</dbReference>
<keyword evidence="8" id="KW-0732">Signal</keyword>
<organism evidence="16 17">
    <name type="scientific">Clonostachys byssicola</name>
    <dbReference type="NCBI Taxonomy" id="160290"/>
    <lineage>
        <taxon>Eukaryota</taxon>
        <taxon>Fungi</taxon>
        <taxon>Dikarya</taxon>
        <taxon>Ascomycota</taxon>
        <taxon>Pezizomycotina</taxon>
        <taxon>Sordariomycetes</taxon>
        <taxon>Hypocreomycetidae</taxon>
        <taxon>Hypocreales</taxon>
        <taxon>Bionectriaceae</taxon>
        <taxon>Clonostachys</taxon>
    </lineage>
</organism>
<comment type="subcellular location">
    <subcellularLocation>
        <location evidence="2">Membrane</location>
        <topology evidence="2">Lipid-anchor</topology>
        <topology evidence="2">GPI-anchor</topology>
    </subcellularLocation>
    <subcellularLocation>
        <location evidence="1">Membrane</location>
        <topology evidence="1">Single-pass membrane protein</topology>
    </subcellularLocation>
    <subcellularLocation>
        <location evidence="3">Secreted</location>
    </subcellularLocation>
</comment>
<keyword evidence="6" id="KW-0336">GPI-anchor</keyword>
<comment type="caution">
    <text evidence="16">The sequence shown here is derived from an EMBL/GenBank/DDBJ whole genome shotgun (WGS) entry which is preliminary data.</text>
</comment>
<evidence type="ECO:0000256" key="2">
    <source>
        <dbReference type="ARBA" id="ARBA00004589"/>
    </source>
</evidence>
<comment type="similarity">
    <text evidence="4">Belongs to the RBT5 family.</text>
</comment>
<evidence type="ECO:0000256" key="12">
    <source>
        <dbReference type="ARBA" id="ARBA00023288"/>
    </source>
</evidence>
<evidence type="ECO:0000256" key="5">
    <source>
        <dbReference type="ARBA" id="ARBA00022525"/>
    </source>
</evidence>
<evidence type="ECO:0000256" key="1">
    <source>
        <dbReference type="ARBA" id="ARBA00004167"/>
    </source>
</evidence>
<evidence type="ECO:0000256" key="11">
    <source>
        <dbReference type="ARBA" id="ARBA00023157"/>
    </source>
</evidence>
<keyword evidence="6" id="KW-0325">Glycoprotein</keyword>
<dbReference type="GO" id="GO:0098552">
    <property type="term" value="C:side of membrane"/>
    <property type="evidence" value="ECO:0007669"/>
    <property type="project" value="UniProtKB-KW"/>
</dbReference>
<keyword evidence="5" id="KW-0964">Secreted</keyword>
<dbReference type="Pfam" id="PF05730">
    <property type="entry name" value="CFEM"/>
    <property type="match status" value="1"/>
</dbReference>
<dbReference type="AlphaFoldDB" id="A0A9N9U470"/>
<evidence type="ECO:0000256" key="8">
    <source>
        <dbReference type="ARBA" id="ARBA00022729"/>
    </source>
</evidence>
<keyword evidence="9 14" id="KW-1133">Transmembrane helix</keyword>
<feature type="region of interest" description="Disordered" evidence="13">
    <location>
        <begin position="159"/>
        <end position="179"/>
    </location>
</feature>
<dbReference type="EMBL" id="CABFNO020001323">
    <property type="protein sequence ID" value="CAG9981177.1"/>
    <property type="molecule type" value="Genomic_DNA"/>
</dbReference>
<keyword evidence="12" id="KW-0449">Lipoprotein</keyword>
<sequence length="290" mass="31001">MEYSWVPDCPKGQNSCGGHTNTECKDMDIGCMCKDEKYILTSVCCLSKTCGTFSISFAKMYIDSYCKDWKVTPPNITNLDCAKATSSSLIATTATSTAGTSSATSQPSGDSANGKPEAGPNIGMIAGVAGGVGFLVLALIGAAIFFYCRRKREAEERREAAVKANQAKPDFPPSNSHSSTLEAVHMSELAQPHTSPYGQSQVASQAWQQSYPGTSPYNTSCENMQPVPPSSPLNNGGYWSELGNDGARPQGSELAGRPLLPPRPELQGMSFITRNPYPSELAPSEPTYQR</sequence>